<accession>W4LDR0</accession>
<proteinExistence type="inferred from homology"/>
<protein>
    <recommendedName>
        <fullName evidence="5">3-ketoacyl-ACP reductase</fullName>
    </recommendedName>
</protein>
<dbReference type="Pfam" id="PF13561">
    <property type="entry name" value="adh_short_C2"/>
    <property type="match status" value="1"/>
</dbReference>
<reference evidence="3 4" key="1">
    <citation type="journal article" date="2014" name="Nature">
        <title>An environmental bacterial taxon with a large and distinct metabolic repertoire.</title>
        <authorList>
            <person name="Wilson M.C."/>
            <person name="Mori T."/>
            <person name="Ruckert C."/>
            <person name="Uria A.R."/>
            <person name="Helf M.J."/>
            <person name="Takada K."/>
            <person name="Gernert C."/>
            <person name="Steffens U.A."/>
            <person name="Heycke N."/>
            <person name="Schmitt S."/>
            <person name="Rinke C."/>
            <person name="Helfrich E.J."/>
            <person name="Brachmann A.O."/>
            <person name="Gurgui C."/>
            <person name="Wakimoto T."/>
            <person name="Kracht M."/>
            <person name="Crusemann M."/>
            <person name="Hentschel U."/>
            <person name="Abe I."/>
            <person name="Matsunaga S."/>
            <person name="Kalinowski J."/>
            <person name="Takeyama H."/>
            <person name="Piel J."/>
        </authorList>
    </citation>
    <scope>NUCLEOTIDE SEQUENCE [LARGE SCALE GENOMIC DNA]</scope>
    <source>
        <strain evidence="4">TSY1</strain>
    </source>
</reference>
<dbReference type="PRINTS" id="PR00081">
    <property type="entry name" value="GDHRDH"/>
</dbReference>
<dbReference type="NCBIfam" id="NF005559">
    <property type="entry name" value="PRK07231.1"/>
    <property type="match status" value="1"/>
</dbReference>
<evidence type="ECO:0000256" key="1">
    <source>
        <dbReference type="ARBA" id="ARBA00006484"/>
    </source>
</evidence>
<organism evidence="3 4">
    <name type="scientific">Entotheonella factor</name>
    <dbReference type="NCBI Taxonomy" id="1429438"/>
    <lineage>
        <taxon>Bacteria</taxon>
        <taxon>Pseudomonadati</taxon>
        <taxon>Nitrospinota/Tectimicrobiota group</taxon>
        <taxon>Candidatus Tectimicrobiota</taxon>
        <taxon>Candidatus Entotheonellia</taxon>
        <taxon>Candidatus Entotheonellales</taxon>
        <taxon>Candidatus Entotheonellaceae</taxon>
        <taxon>Candidatus Entotheonella</taxon>
    </lineage>
</organism>
<evidence type="ECO:0000256" key="2">
    <source>
        <dbReference type="ARBA" id="ARBA00023002"/>
    </source>
</evidence>
<evidence type="ECO:0000313" key="4">
    <source>
        <dbReference type="Proteomes" id="UP000019141"/>
    </source>
</evidence>
<dbReference type="SUPFAM" id="SSF51735">
    <property type="entry name" value="NAD(P)-binding Rossmann-fold domains"/>
    <property type="match status" value="1"/>
</dbReference>
<keyword evidence="2" id="KW-0560">Oxidoreductase</keyword>
<dbReference type="FunFam" id="3.40.50.720:FF:000084">
    <property type="entry name" value="Short-chain dehydrogenase reductase"/>
    <property type="match status" value="1"/>
</dbReference>
<dbReference type="InterPro" id="IPR036291">
    <property type="entry name" value="NAD(P)-bd_dom_sf"/>
</dbReference>
<comment type="similarity">
    <text evidence="1">Belongs to the short-chain dehydrogenases/reductases (SDR) family.</text>
</comment>
<sequence length="250" mass="26712">MRCEGKIVLVTGAQQGIGRAVALRFAQEGADVALNYLDDRPAVETMAAQIEALGQRCALLRADVSKSADIRQLVAATEDELGPIDVLVNNAGIFPRAGFLELTEDEWDAVLTTNLKGSFICAQEVTRRMVDAQRPGVVINLASGAPYRGSFRSTAYMASKLGIVGLTRGMARDLTPHHIRVNAVAPGVTNTAMPRLGNTEEQLAELAQRLPTGALAEPEDIADVIVFLATDDARHLIGQLIHVNGGDYLA</sequence>
<dbReference type="PANTHER" id="PTHR42760">
    <property type="entry name" value="SHORT-CHAIN DEHYDROGENASES/REDUCTASES FAMILY MEMBER"/>
    <property type="match status" value="1"/>
</dbReference>
<gene>
    <name evidence="3" type="ORF">ETSY1_28035</name>
</gene>
<evidence type="ECO:0000313" key="3">
    <source>
        <dbReference type="EMBL" id="ETW96079.1"/>
    </source>
</evidence>
<dbReference type="GO" id="GO:0016616">
    <property type="term" value="F:oxidoreductase activity, acting on the CH-OH group of donors, NAD or NADP as acceptor"/>
    <property type="evidence" value="ECO:0007669"/>
    <property type="project" value="TreeGrafter"/>
</dbReference>
<dbReference type="AlphaFoldDB" id="W4LDR0"/>
<dbReference type="Gene3D" id="3.40.50.720">
    <property type="entry name" value="NAD(P)-binding Rossmann-like Domain"/>
    <property type="match status" value="1"/>
</dbReference>
<comment type="caution">
    <text evidence="3">The sequence shown here is derived from an EMBL/GenBank/DDBJ whole genome shotgun (WGS) entry which is preliminary data.</text>
</comment>
<name>W4LDR0_ENTF1</name>
<dbReference type="HOGENOM" id="CLU_010194_1_3_7"/>
<dbReference type="PANTHER" id="PTHR42760:SF133">
    <property type="entry name" value="3-OXOACYL-[ACYL-CARRIER-PROTEIN] REDUCTASE"/>
    <property type="match status" value="1"/>
</dbReference>
<dbReference type="PATRIC" id="fig|1429438.4.peg.5343"/>
<dbReference type="EMBL" id="AZHW01000835">
    <property type="protein sequence ID" value="ETW96079.1"/>
    <property type="molecule type" value="Genomic_DNA"/>
</dbReference>
<keyword evidence="4" id="KW-1185">Reference proteome</keyword>
<dbReference type="PRINTS" id="PR00080">
    <property type="entry name" value="SDRFAMILY"/>
</dbReference>
<dbReference type="Proteomes" id="UP000019141">
    <property type="component" value="Unassembled WGS sequence"/>
</dbReference>
<evidence type="ECO:0008006" key="5">
    <source>
        <dbReference type="Google" id="ProtNLM"/>
    </source>
</evidence>
<dbReference type="InterPro" id="IPR002347">
    <property type="entry name" value="SDR_fam"/>
</dbReference>